<dbReference type="GO" id="GO:0004601">
    <property type="term" value="F:peroxidase activity"/>
    <property type="evidence" value="ECO:0007669"/>
    <property type="project" value="UniProtKB-KW"/>
</dbReference>
<dbReference type="Gene3D" id="1.10.520.10">
    <property type="match status" value="1"/>
</dbReference>
<dbReference type="PANTHER" id="PTHR31356:SF53">
    <property type="entry name" value="HEME PEROXIDASE"/>
    <property type="match status" value="1"/>
</dbReference>
<keyword evidence="2" id="KW-0479">Metal-binding</keyword>
<keyword evidence="10" id="KW-1185">Reference proteome</keyword>
<feature type="signal peptide" evidence="6">
    <location>
        <begin position="1"/>
        <end position="19"/>
    </location>
</feature>
<feature type="region of interest" description="Disordered" evidence="5">
    <location>
        <begin position="519"/>
        <end position="596"/>
    </location>
</feature>
<dbReference type="GO" id="GO:0034599">
    <property type="term" value="P:cellular response to oxidative stress"/>
    <property type="evidence" value="ECO:0007669"/>
    <property type="project" value="InterPro"/>
</dbReference>
<dbReference type="PANTHER" id="PTHR31356">
    <property type="entry name" value="THYLAKOID LUMENAL 29 KDA PROTEIN, CHLOROPLASTIC-RELATED"/>
    <property type="match status" value="1"/>
</dbReference>
<evidence type="ECO:0000256" key="4">
    <source>
        <dbReference type="RuleBase" id="RU004241"/>
    </source>
</evidence>
<dbReference type="OrthoDB" id="5985073at2759"/>
<dbReference type="Pfam" id="PF00141">
    <property type="entry name" value="peroxidase"/>
    <property type="match status" value="1"/>
</dbReference>
<feature type="chain" id="PRO_5040251179" evidence="6">
    <location>
        <begin position="20"/>
        <end position="817"/>
    </location>
</feature>
<comment type="similarity">
    <text evidence="4">Belongs to the peroxidase family.</text>
</comment>
<organism evidence="9 10">
    <name type="scientific">Geosmithia morbida</name>
    <dbReference type="NCBI Taxonomy" id="1094350"/>
    <lineage>
        <taxon>Eukaryota</taxon>
        <taxon>Fungi</taxon>
        <taxon>Dikarya</taxon>
        <taxon>Ascomycota</taxon>
        <taxon>Pezizomycotina</taxon>
        <taxon>Sordariomycetes</taxon>
        <taxon>Hypocreomycetidae</taxon>
        <taxon>Hypocreales</taxon>
        <taxon>Bionectriaceae</taxon>
        <taxon>Geosmithia</taxon>
    </lineage>
</organism>
<dbReference type="GO" id="GO:0042744">
    <property type="term" value="P:hydrogen peroxide catabolic process"/>
    <property type="evidence" value="ECO:0007669"/>
    <property type="project" value="TreeGrafter"/>
</dbReference>
<dbReference type="SUPFAM" id="SSF48113">
    <property type="entry name" value="Heme-dependent peroxidases"/>
    <property type="match status" value="1"/>
</dbReference>
<reference evidence="9" key="1">
    <citation type="submission" date="2020-03" db="EMBL/GenBank/DDBJ databases">
        <title>Site-based positive gene gene selection in Geosmithia morbida across the United States reveals a broad range of putative effectors and factors for local host and environmental adapation.</title>
        <authorList>
            <person name="Onufrak A."/>
            <person name="Murdoch R.W."/>
            <person name="Gazis R."/>
            <person name="Huff M."/>
            <person name="Staton M."/>
            <person name="Klingeman W."/>
            <person name="Hadziabdic D."/>
        </authorList>
    </citation>
    <scope>NUCLEOTIDE SEQUENCE</scope>
    <source>
        <strain evidence="9">1262</strain>
    </source>
</reference>
<dbReference type="InterPro" id="IPR044831">
    <property type="entry name" value="Ccp1-like"/>
</dbReference>
<feature type="compositionally biased region" description="Low complexity" evidence="5">
    <location>
        <begin position="525"/>
        <end position="544"/>
    </location>
</feature>
<dbReference type="PRINTS" id="PR00458">
    <property type="entry name" value="PEROXIDASE"/>
</dbReference>
<feature type="domain" description="WSC" evidence="8">
    <location>
        <begin position="607"/>
        <end position="698"/>
    </location>
</feature>
<comment type="caution">
    <text evidence="9">The sequence shown here is derived from an EMBL/GenBank/DDBJ whole genome shotgun (WGS) entry which is preliminary data.</text>
</comment>
<dbReference type="InterPro" id="IPR010255">
    <property type="entry name" value="Haem_peroxidase_sf"/>
</dbReference>
<keyword evidence="6" id="KW-0732">Signal</keyword>
<dbReference type="GO" id="GO:0000302">
    <property type="term" value="P:response to reactive oxygen species"/>
    <property type="evidence" value="ECO:0007669"/>
    <property type="project" value="TreeGrafter"/>
</dbReference>
<protein>
    <submittedName>
        <fullName evidence="9">Peroxidase</fullName>
    </submittedName>
</protein>
<dbReference type="Proteomes" id="UP000749293">
    <property type="component" value="Unassembled WGS sequence"/>
</dbReference>
<proteinExistence type="inferred from homology"/>
<dbReference type="FunFam" id="1.10.520.10:FF:000020">
    <property type="entry name" value="Peroxisomal ascorbate peroxidase"/>
    <property type="match status" value="1"/>
</dbReference>
<keyword evidence="2" id="KW-0349">Heme</keyword>
<dbReference type="Gene3D" id="1.10.420.10">
    <property type="entry name" value="Peroxidase, domain 2"/>
    <property type="match status" value="1"/>
</dbReference>
<dbReference type="GeneID" id="55970766"/>
<evidence type="ECO:0000313" key="10">
    <source>
        <dbReference type="Proteomes" id="UP000749293"/>
    </source>
</evidence>
<evidence type="ECO:0000259" key="8">
    <source>
        <dbReference type="PROSITE" id="PS51212"/>
    </source>
</evidence>
<dbReference type="PROSITE" id="PS51212">
    <property type="entry name" value="WSC"/>
    <property type="match status" value="2"/>
</dbReference>
<feature type="domain" description="WSC" evidence="8">
    <location>
        <begin position="713"/>
        <end position="805"/>
    </location>
</feature>
<evidence type="ECO:0000256" key="6">
    <source>
        <dbReference type="SAM" id="SignalP"/>
    </source>
</evidence>
<dbReference type="GO" id="GO:0020037">
    <property type="term" value="F:heme binding"/>
    <property type="evidence" value="ECO:0007669"/>
    <property type="project" value="InterPro"/>
</dbReference>
<feature type="compositionally biased region" description="Polar residues" evidence="5">
    <location>
        <begin position="545"/>
        <end position="556"/>
    </location>
</feature>
<keyword evidence="2" id="KW-0408">Iron</keyword>
<keyword evidence="1 9" id="KW-0575">Peroxidase</keyword>
<dbReference type="PROSITE" id="PS50873">
    <property type="entry name" value="PEROXIDASE_4"/>
    <property type="match status" value="1"/>
</dbReference>
<sequence length="817" mass="85969">MRGAPFIALAGMLIGSAWADPTWPAEIDELEEIMFQLESFSARKFADTVSPCSNEASGPGRINAAEWLRTAFHDMSTASVYFGTGGLDGSLQYELTNTENLGPGLTTTIEFMGPYISRKSSLADLLALGVYMSVRSCGGPAVPIRAGRIDATVKGNTGVPQPQNSAYTLQQQFDRMGFTNEEMIQVTACGHTLGGVHSDEFPDIVTEGTGTDDQIGLDDTAAVFDNAIVTEYLNGSTTNPLVVGPSVKVSKNSDFKVFDSDGNKTMQALADAATFRSTCKAVLQKMIEVVPPGVNLTDDPITAYAVKPVDMQLTLTAGGKSFLWTGFIRVKTTGLADDTIDSVQITYKNREGTCNTSSCTVSATVQGLGRGFDDTFAYFPIEATISASTGISSFTVTVKYTDGTTEDYDNNGESYPLQDGILIQKPQSCLLSSSGDVTLIAAVRNDLVGSDDASAFISYKTAQTTSPVPRVQNKTINLEAGDCVGEYTFFTANWTIPGGLASQSYIDVQVGEYVDEFKGAGGQTSGTPSPTSGSVTTTTTKASVEPSSGTTTKMSLTASPETTTRSTSTSTASTTSSTLASSTETATSTTIATSAAPAPSHIDEVGNYTLVGCWGEPANGRALSQKTTSDDSMTNALCAASCSGFRYFATEYSHECYCGSYLSSSSAAAPLSDCSMTCSGDDASFCGGPSRLELFMDPDIDGGDPEQPAAAGDFVWLGCHTEGDGVRALSGAVNTGDDMTNEACADFCDEYEYFGTEYGRECYCGDELGKGVEEVDDDGECGALCAGDVKEFCGGSNRLSVYRRMETAVLDIVGDEE</sequence>
<dbReference type="EMBL" id="JAANYQ010000022">
    <property type="protein sequence ID" value="KAF4119629.1"/>
    <property type="molecule type" value="Genomic_DNA"/>
</dbReference>
<dbReference type="SMART" id="SM00321">
    <property type="entry name" value="WSC"/>
    <property type="match status" value="2"/>
</dbReference>
<evidence type="ECO:0000259" key="7">
    <source>
        <dbReference type="PROSITE" id="PS50873"/>
    </source>
</evidence>
<name>A0A9P5D2L7_9HYPO</name>
<dbReference type="InterPro" id="IPR002016">
    <property type="entry name" value="Haem_peroxidase"/>
</dbReference>
<keyword evidence="3" id="KW-0560">Oxidoreductase</keyword>
<gene>
    <name evidence="9" type="ORF">GMORB2_4538</name>
</gene>
<dbReference type="RefSeq" id="XP_035318281.1">
    <property type="nucleotide sequence ID" value="XM_035466512.1"/>
</dbReference>
<dbReference type="AlphaFoldDB" id="A0A9P5D2L7"/>
<evidence type="ECO:0000256" key="2">
    <source>
        <dbReference type="ARBA" id="ARBA00022617"/>
    </source>
</evidence>
<evidence type="ECO:0000313" key="9">
    <source>
        <dbReference type="EMBL" id="KAF4119629.1"/>
    </source>
</evidence>
<dbReference type="Pfam" id="PF01822">
    <property type="entry name" value="WSC"/>
    <property type="match status" value="2"/>
</dbReference>
<feature type="domain" description="Plant heme peroxidase family profile" evidence="7">
    <location>
        <begin position="121"/>
        <end position="274"/>
    </location>
</feature>
<evidence type="ECO:0000256" key="3">
    <source>
        <dbReference type="ARBA" id="ARBA00023002"/>
    </source>
</evidence>
<evidence type="ECO:0000256" key="1">
    <source>
        <dbReference type="ARBA" id="ARBA00022559"/>
    </source>
</evidence>
<evidence type="ECO:0000256" key="5">
    <source>
        <dbReference type="SAM" id="MobiDB-lite"/>
    </source>
</evidence>
<accession>A0A9P5D2L7</accession>
<feature type="compositionally biased region" description="Low complexity" evidence="5">
    <location>
        <begin position="557"/>
        <end position="596"/>
    </location>
</feature>
<dbReference type="InterPro" id="IPR002889">
    <property type="entry name" value="WSC_carb-bd"/>
</dbReference>